<evidence type="ECO:0000313" key="1">
    <source>
        <dbReference type="EMBL" id="KKN11128.1"/>
    </source>
</evidence>
<proteinExistence type="predicted"/>
<dbReference type="AlphaFoldDB" id="A0A0F9R0V0"/>
<sequence>MIAYKLLRKRKNGTLGPLFINRRQIIPMGKWLQAENHPTKGYAVRPGWHTTSRPEAPHLSMKGRVWMKVEITNYEKMVRPKSQGGVWWLSKRMKVLGVNNE</sequence>
<accession>A0A0F9R0V0</accession>
<organism evidence="1">
    <name type="scientific">marine sediment metagenome</name>
    <dbReference type="NCBI Taxonomy" id="412755"/>
    <lineage>
        <taxon>unclassified sequences</taxon>
        <taxon>metagenomes</taxon>
        <taxon>ecological metagenomes</taxon>
    </lineage>
</organism>
<comment type="caution">
    <text evidence="1">The sequence shown here is derived from an EMBL/GenBank/DDBJ whole genome shotgun (WGS) entry which is preliminary data.</text>
</comment>
<name>A0A0F9R0V0_9ZZZZ</name>
<reference evidence="1" key="1">
    <citation type="journal article" date="2015" name="Nature">
        <title>Complex archaea that bridge the gap between prokaryotes and eukaryotes.</title>
        <authorList>
            <person name="Spang A."/>
            <person name="Saw J.H."/>
            <person name="Jorgensen S.L."/>
            <person name="Zaremba-Niedzwiedzka K."/>
            <person name="Martijn J."/>
            <person name="Lind A.E."/>
            <person name="van Eijk R."/>
            <person name="Schleper C."/>
            <person name="Guy L."/>
            <person name="Ettema T.J."/>
        </authorList>
    </citation>
    <scope>NUCLEOTIDE SEQUENCE</scope>
</reference>
<gene>
    <name evidence="1" type="ORF">LCGC14_1029750</name>
</gene>
<dbReference type="EMBL" id="LAZR01004171">
    <property type="protein sequence ID" value="KKN11128.1"/>
    <property type="molecule type" value="Genomic_DNA"/>
</dbReference>
<protein>
    <submittedName>
        <fullName evidence="1">Uncharacterized protein</fullName>
    </submittedName>
</protein>